<dbReference type="RefSeq" id="WP_012061403.1">
    <property type="nucleotide sequence ID" value="NZ_ATYC01000008.1"/>
</dbReference>
<evidence type="ECO:0000313" key="3">
    <source>
        <dbReference type="EMBL" id="PLU05248.1"/>
    </source>
</evidence>
<protein>
    <recommendedName>
        <fullName evidence="6">DUF3329 domain-containing protein</fullName>
    </recommendedName>
</protein>
<evidence type="ECO:0000313" key="4">
    <source>
        <dbReference type="EMBL" id="VTZ64031.1"/>
    </source>
</evidence>
<evidence type="ECO:0008006" key="6">
    <source>
        <dbReference type="Google" id="ProtNLM"/>
    </source>
</evidence>
<dbReference type="Proteomes" id="UP000507954">
    <property type="component" value="Unassembled WGS sequence"/>
</dbReference>
<keyword evidence="2" id="KW-1133">Transmembrane helix</keyword>
<dbReference type="AlphaFoldDB" id="A0A508X516"/>
<keyword evidence="2" id="KW-0812">Transmembrane</keyword>
<feature type="transmembrane region" description="Helical" evidence="2">
    <location>
        <begin position="40"/>
        <end position="59"/>
    </location>
</feature>
<reference evidence="3 5" key="2">
    <citation type="journal article" date="2018" name="FEMS Microbiol. Ecol.">
        <title>Co-invading symbiotic mutualists of Medicago polymorpha retain high ancestral diversity and contain diverse accessory genomes.</title>
        <authorList>
            <person name="Porter S.S."/>
            <person name="Faber-Hammond J.J."/>
            <person name="Friesen M.L."/>
        </authorList>
    </citation>
    <scope>NUCLEOTIDE SEQUENCE [LARGE SCALE GENOMIC DNA]</scope>
    <source>
        <strain evidence="3 5">Str16</strain>
    </source>
</reference>
<dbReference type="EMBL" id="NBUC01000060">
    <property type="protein sequence ID" value="PLU05248.1"/>
    <property type="molecule type" value="Genomic_DNA"/>
</dbReference>
<gene>
    <name evidence="3" type="ORF">BMJ33_10305</name>
    <name evidence="4" type="ORF">EMEDMD4_550011</name>
</gene>
<reference evidence="4" key="3">
    <citation type="submission" date="2019-06" db="EMBL/GenBank/DDBJ databases">
        <authorList>
            <person name="Le Quere A."/>
            <person name="Colella S."/>
        </authorList>
    </citation>
    <scope>NUCLEOTIDE SEQUENCE</scope>
    <source>
        <strain evidence="4">EmedicaeMD41</strain>
    </source>
</reference>
<reference evidence="3" key="1">
    <citation type="submission" date="2017-04" db="EMBL/GenBank/DDBJ databases">
        <authorList>
            <person name="Porter S."/>
            <person name="Friesen M.L."/>
            <person name="Faber-Hammond J."/>
        </authorList>
    </citation>
    <scope>NUCLEOTIDE SEQUENCE</scope>
    <source>
        <strain evidence="3">Str16</strain>
    </source>
</reference>
<feature type="compositionally biased region" description="Polar residues" evidence="1">
    <location>
        <begin position="72"/>
        <end position="84"/>
    </location>
</feature>
<proteinExistence type="predicted"/>
<dbReference type="EMBL" id="CABFNB010000123">
    <property type="protein sequence ID" value="VTZ64031.1"/>
    <property type="molecule type" value="Genomic_DNA"/>
</dbReference>
<dbReference type="Proteomes" id="UP001190825">
    <property type="component" value="Unassembled WGS sequence"/>
</dbReference>
<keyword evidence="5" id="KW-1185">Reference proteome</keyword>
<keyword evidence="2" id="KW-0472">Membrane</keyword>
<organism evidence="4">
    <name type="scientific">Sinorhizobium medicae</name>
    <dbReference type="NCBI Taxonomy" id="110321"/>
    <lineage>
        <taxon>Bacteria</taxon>
        <taxon>Pseudomonadati</taxon>
        <taxon>Pseudomonadota</taxon>
        <taxon>Alphaproteobacteria</taxon>
        <taxon>Hyphomicrobiales</taxon>
        <taxon>Rhizobiaceae</taxon>
        <taxon>Sinorhizobium/Ensifer group</taxon>
        <taxon>Sinorhizobium</taxon>
    </lineage>
</organism>
<evidence type="ECO:0000313" key="5">
    <source>
        <dbReference type="Proteomes" id="UP001190825"/>
    </source>
</evidence>
<evidence type="ECO:0000256" key="1">
    <source>
        <dbReference type="SAM" id="MobiDB-lite"/>
    </source>
</evidence>
<dbReference type="GeneID" id="61609109"/>
<dbReference type="OMA" id="VAVCFGW"/>
<accession>A0A508X516</accession>
<name>A0A508X516_9HYPH</name>
<sequence length="84" mass="9437">MIKFIDPDHPFYRPLWIRLLIIVFCAVWTAVEFYGGQTMWGTIFLVVTAYAGATLLVFYRPKEEEQGKSGATGKTNEGTSDGTN</sequence>
<feature type="region of interest" description="Disordered" evidence="1">
    <location>
        <begin position="63"/>
        <end position="84"/>
    </location>
</feature>
<evidence type="ECO:0000256" key="2">
    <source>
        <dbReference type="SAM" id="Phobius"/>
    </source>
</evidence>
<feature type="transmembrane region" description="Helical" evidence="2">
    <location>
        <begin position="15"/>
        <end position="34"/>
    </location>
</feature>